<name>A0A9P9IDM7_9HYPO</name>
<gene>
    <name evidence="1" type="ORF">EDB81DRAFT_669023</name>
</gene>
<proteinExistence type="predicted"/>
<reference evidence="1" key="1">
    <citation type="journal article" date="2021" name="Nat. Commun.">
        <title>Genetic determinants of endophytism in the Arabidopsis root mycobiome.</title>
        <authorList>
            <person name="Mesny F."/>
            <person name="Miyauchi S."/>
            <person name="Thiergart T."/>
            <person name="Pickel B."/>
            <person name="Atanasova L."/>
            <person name="Karlsson M."/>
            <person name="Huettel B."/>
            <person name="Barry K.W."/>
            <person name="Haridas S."/>
            <person name="Chen C."/>
            <person name="Bauer D."/>
            <person name="Andreopoulos W."/>
            <person name="Pangilinan J."/>
            <person name="LaButti K."/>
            <person name="Riley R."/>
            <person name="Lipzen A."/>
            <person name="Clum A."/>
            <person name="Drula E."/>
            <person name="Henrissat B."/>
            <person name="Kohler A."/>
            <person name="Grigoriev I.V."/>
            <person name="Martin F.M."/>
            <person name="Hacquard S."/>
        </authorList>
    </citation>
    <scope>NUCLEOTIDE SEQUENCE</scope>
    <source>
        <strain evidence="1">MPI-CAGE-AT-0147</strain>
    </source>
</reference>
<dbReference type="Proteomes" id="UP000738349">
    <property type="component" value="Unassembled WGS sequence"/>
</dbReference>
<organism evidence="1 2">
    <name type="scientific">Dactylonectria macrodidyma</name>
    <dbReference type="NCBI Taxonomy" id="307937"/>
    <lineage>
        <taxon>Eukaryota</taxon>
        <taxon>Fungi</taxon>
        <taxon>Dikarya</taxon>
        <taxon>Ascomycota</taxon>
        <taxon>Pezizomycotina</taxon>
        <taxon>Sordariomycetes</taxon>
        <taxon>Hypocreomycetidae</taxon>
        <taxon>Hypocreales</taxon>
        <taxon>Nectriaceae</taxon>
        <taxon>Dactylonectria</taxon>
    </lineage>
</organism>
<evidence type="ECO:0000313" key="2">
    <source>
        <dbReference type="Proteomes" id="UP000738349"/>
    </source>
</evidence>
<protein>
    <submittedName>
        <fullName evidence="1">Uncharacterized protein</fullName>
    </submittedName>
</protein>
<dbReference type="EMBL" id="JAGMUV010000030">
    <property type="protein sequence ID" value="KAH7115640.1"/>
    <property type="molecule type" value="Genomic_DNA"/>
</dbReference>
<dbReference type="AlphaFoldDB" id="A0A9P9IDM7"/>
<keyword evidence="2" id="KW-1185">Reference proteome</keyword>
<sequence length="71" mass="7911">MDRLHATVVKTFCLRCRKSVETMSTDDIETHMVFIAHNLYYCPQCADATGHPGKLRGQVGDGVKKQTTLGE</sequence>
<evidence type="ECO:0000313" key="1">
    <source>
        <dbReference type="EMBL" id="KAH7115640.1"/>
    </source>
</evidence>
<accession>A0A9P9IDM7</accession>
<comment type="caution">
    <text evidence="1">The sequence shown here is derived from an EMBL/GenBank/DDBJ whole genome shotgun (WGS) entry which is preliminary data.</text>
</comment>
<dbReference type="OrthoDB" id="3920481at2759"/>